<feature type="region of interest" description="Disordered" evidence="1">
    <location>
        <begin position="112"/>
        <end position="135"/>
    </location>
</feature>
<keyword evidence="4" id="KW-1185">Reference proteome</keyword>
<feature type="compositionally biased region" description="Low complexity" evidence="1">
    <location>
        <begin position="26"/>
        <end position="40"/>
    </location>
</feature>
<accession>A0A0V0QEM7</accession>
<dbReference type="EMBL" id="LDAU01000183">
    <property type="protein sequence ID" value="KRX00681.1"/>
    <property type="molecule type" value="Genomic_DNA"/>
</dbReference>
<dbReference type="OMA" id="NIGQEWT"/>
<reference evidence="3 4" key="1">
    <citation type="journal article" date="2015" name="Sci. Rep.">
        <title>Genome of the facultative scuticociliatosis pathogen Pseudocohnilembus persalinus provides insight into its virulence through horizontal gene transfer.</title>
        <authorList>
            <person name="Xiong J."/>
            <person name="Wang G."/>
            <person name="Cheng J."/>
            <person name="Tian M."/>
            <person name="Pan X."/>
            <person name="Warren A."/>
            <person name="Jiang C."/>
            <person name="Yuan D."/>
            <person name="Miao W."/>
        </authorList>
    </citation>
    <scope>NUCLEOTIDE SEQUENCE [LARGE SCALE GENOMIC DNA]</scope>
    <source>
        <strain evidence="3">36N120E</strain>
    </source>
</reference>
<dbReference type="InParanoid" id="A0A0V0QEM7"/>
<feature type="compositionally biased region" description="Basic and acidic residues" evidence="1">
    <location>
        <begin position="73"/>
        <end position="82"/>
    </location>
</feature>
<feature type="compositionally biased region" description="Polar residues" evidence="1">
    <location>
        <begin position="46"/>
        <end position="72"/>
    </location>
</feature>
<keyword evidence="2" id="KW-0472">Membrane</keyword>
<evidence type="ECO:0000256" key="1">
    <source>
        <dbReference type="SAM" id="MobiDB-lite"/>
    </source>
</evidence>
<sequence length="329" mass="39205">MADILGKSNIQINKDLENKNQSTDLNEQQIQNEQINNQDIGDQDANKQNTQKETQVDKQNTFSKQQDNSIDQNNDKVESQEEDKNYLYMELAKKYNIPLDILEKNEQSTSFKSFQAKKQKEKESQERQLQTQEDISETQQMIIQQRLAKKKHISSYKKKYEIDSYLKGSFLDKQDEETPQVMRYMDEHRPFQIDMNIGKRAGDMIKSAATSQMKHEMAMQRGRGFLWHAAKTGKLGIDLWLCLYGFLGTFVIPYYFYHDQQKRMERWRNSKGINKDIDDFEEAGFDLDELSYDTTFENMYTKERKEQKEKRIEIHREIKFLVDYLMPNR</sequence>
<gene>
    <name evidence="3" type="ORF">PPERSA_00908</name>
</gene>
<dbReference type="AlphaFoldDB" id="A0A0V0QEM7"/>
<dbReference type="Proteomes" id="UP000054937">
    <property type="component" value="Unassembled WGS sequence"/>
</dbReference>
<keyword evidence="2" id="KW-1133">Transmembrane helix</keyword>
<keyword evidence="2" id="KW-0812">Transmembrane</keyword>
<proteinExistence type="predicted"/>
<comment type="caution">
    <text evidence="3">The sequence shown here is derived from an EMBL/GenBank/DDBJ whole genome shotgun (WGS) entry which is preliminary data.</text>
</comment>
<evidence type="ECO:0008006" key="5">
    <source>
        <dbReference type="Google" id="ProtNLM"/>
    </source>
</evidence>
<feature type="region of interest" description="Disordered" evidence="1">
    <location>
        <begin position="1"/>
        <end position="82"/>
    </location>
</feature>
<feature type="transmembrane region" description="Helical" evidence="2">
    <location>
        <begin position="237"/>
        <end position="257"/>
    </location>
</feature>
<organism evidence="3 4">
    <name type="scientific">Pseudocohnilembus persalinus</name>
    <name type="common">Ciliate</name>
    <dbReference type="NCBI Taxonomy" id="266149"/>
    <lineage>
        <taxon>Eukaryota</taxon>
        <taxon>Sar</taxon>
        <taxon>Alveolata</taxon>
        <taxon>Ciliophora</taxon>
        <taxon>Intramacronucleata</taxon>
        <taxon>Oligohymenophorea</taxon>
        <taxon>Scuticociliatia</taxon>
        <taxon>Philasterida</taxon>
        <taxon>Pseudocohnilembidae</taxon>
        <taxon>Pseudocohnilembus</taxon>
    </lineage>
</organism>
<evidence type="ECO:0000313" key="3">
    <source>
        <dbReference type="EMBL" id="KRX00681.1"/>
    </source>
</evidence>
<name>A0A0V0QEM7_PSEPJ</name>
<evidence type="ECO:0000313" key="4">
    <source>
        <dbReference type="Proteomes" id="UP000054937"/>
    </source>
</evidence>
<evidence type="ECO:0000256" key="2">
    <source>
        <dbReference type="SAM" id="Phobius"/>
    </source>
</evidence>
<protein>
    <recommendedName>
        <fullName evidence="5">Transmembrane protein</fullName>
    </recommendedName>
</protein>